<evidence type="ECO:0000313" key="3">
    <source>
        <dbReference type="Proteomes" id="UP001235760"/>
    </source>
</evidence>
<dbReference type="RefSeq" id="WP_305750096.1">
    <property type="nucleotide sequence ID" value="NZ_JAUZEE010000006.1"/>
</dbReference>
<dbReference type="PANTHER" id="PTHR35604:SF2">
    <property type="entry name" value="TRANSPOSASE INSH FOR INSERTION SEQUENCE ELEMENT IS5A-RELATED"/>
    <property type="match status" value="1"/>
</dbReference>
<gene>
    <name evidence="2" type="ORF">Q8X39_12930</name>
</gene>
<dbReference type="Pfam" id="PF01609">
    <property type="entry name" value="DDE_Tnp_1"/>
    <property type="match status" value="1"/>
</dbReference>
<evidence type="ECO:0000259" key="1">
    <source>
        <dbReference type="Pfam" id="PF01609"/>
    </source>
</evidence>
<accession>A0ABT9G4Y1</accession>
<evidence type="ECO:0000313" key="2">
    <source>
        <dbReference type="EMBL" id="MDP4301546.1"/>
    </source>
</evidence>
<dbReference type="Proteomes" id="UP001235760">
    <property type="component" value="Unassembled WGS sequence"/>
</dbReference>
<keyword evidence="3" id="KW-1185">Reference proteome</keyword>
<dbReference type="InterPro" id="IPR002559">
    <property type="entry name" value="Transposase_11"/>
</dbReference>
<dbReference type="PANTHER" id="PTHR35604">
    <property type="entry name" value="TRANSPOSASE INSH FOR INSERTION SEQUENCE ELEMENT IS5A-RELATED"/>
    <property type="match status" value="1"/>
</dbReference>
<feature type="domain" description="Transposase IS4-like" evidence="1">
    <location>
        <begin position="5"/>
        <end position="122"/>
    </location>
</feature>
<name>A0ABT9G4Y1_LEPDI</name>
<organism evidence="2 3">
    <name type="scientific">Leptothrix discophora</name>
    <dbReference type="NCBI Taxonomy" id="89"/>
    <lineage>
        <taxon>Bacteria</taxon>
        <taxon>Pseudomonadati</taxon>
        <taxon>Pseudomonadota</taxon>
        <taxon>Betaproteobacteria</taxon>
        <taxon>Burkholderiales</taxon>
        <taxon>Sphaerotilaceae</taxon>
        <taxon>Leptothrix</taxon>
    </lineage>
</organism>
<protein>
    <submittedName>
        <fullName evidence="2">Transposase</fullName>
    </submittedName>
</protein>
<dbReference type="EMBL" id="JAUZEE010000006">
    <property type="protein sequence ID" value="MDP4301546.1"/>
    <property type="molecule type" value="Genomic_DNA"/>
</dbReference>
<reference evidence="2 3" key="1">
    <citation type="submission" date="2023-08" db="EMBL/GenBank/DDBJ databases">
        <authorList>
            <person name="Roldan D.M."/>
            <person name="Menes R.J."/>
        </authorList>
    </citation>
    <scope>NUCLEOTIDE SEQUENCE [LARGE SCALE GENOMIC DNA]</scope>
    <source>
        <strain evidence="2 3">CCM 2812</strain>
    </source>
</reference>
<comment type="caution">
    <text evidence="2">The sequence shown here is derived from an EMBL/GenBank/DDBJ whole genome shotgun (WGS) entry which is preliminary data.</text>
</comment>
<proteinExistence type="predicted"/>
<sequence length="123" mass="13719">MRAPRFKLIRTLKVTPDNADDGQQLPEVLQAANTRDRLLADRSYNSATNRQVLMQHGLASGIARRAKPGQTAKARLKQRNRTINRLRSRVEHFFASLAQQGGKYVRAMTLSPNALAITLHCAA</sequence>